<dbReference type="InterPro" id="IPR019198">
    <property type="entry name" value="Beta_propeller_containing"/>
</dbReference>
<accession>A0A0G1T1I1</accession>
<proteinExistence type="predicted"/>
<organism evidence="1 2">
    <name type="scientific">Candidatus Azambacteria bacterium GW2011_GWE2_46_45</name>
    <dbReference type="NCBI Taxonomy" id="1618625"/>
    <lineage>
        <taxon>Bacteria</taxon>
        <taxon>Candidatus Azamiibacteriota</taxon>
    </lineage>
</organism>
<feature type="non-terminal residue" evidence="1">
    <location>
        <position position="1"/>
    </location>
</feature>
<reference evidence="1 2" key="1">
    <citation type="journal article" date="2015" name="Nature">
        <title>rRNA introns, odd ribosomes, and small enigmatic genomes across a large radiation of phyla.</title>
        <authorList>
            <person name="Brown C.T."/>
            <person name="Hug L.A."/>
            <person name="Thomas B.C."/>
            <person name="Sharon I."/>
            <person name="Castelle C.J."/>
            <person name="Singh A."/>
            <person name="Wilkins M.J."/>
            <person name="Williams K.H."/>
            <person name="Banfield J.F."/>
        </authorList>
    </citation>
    <scope>NUCLEOTIDE SEQUENCE [LARGE SCALE GENOMIC DNA]</scope>
</reference>
<gene>
    <name evidence="1" type="ORF">UX55_C0039G0007</name>
</gene>
<sequence length="130" mass="15451">SALKFIADFFKTKTQDIVPASFIQKLEKLSGYDIGENTKMLEFQTNWQKYLTSLDEDERLKIENELSNRMSQYHKEHKREFEKTGIVKISLDDFNAIATGNAPGRPLNQFALDEYNNHPRRIRLWRRKRE</sequence>
<dbReference type="EMBL" id="LCMQ01000039">
    <property type="protein sequence ID" value="KKU39320.1"/>
    <property type="molecule type" value="Genomic_DNA"/>
</dbReference>
<dbReference type="Proteomes" id="UP000034202">
    <property type="component" value="Unassembled WGS sequence"/>
</dbReference>
<evidence type="ECO:0000313" key="1">
    <source>
        <dbReference type="EMBL" id="KKU39320.1"/>
    </source>
</evidence>
<evidence type="ECO:0000313" key="2">
    <source>
        <dbReference type="Proteomes" id="UP000034202"/>
    </source>
</evidence>
<dbReference type="Pfam" id="PF09826">
    <property type="entry name" value="Beta_propel"/>
    <property type="match status" value="1"/>
</dbReference>
<comment type="caution">
    <text evidence="1">The sequence shown here is derived from an EMBL/GenBank/DDBJ whole genome shotgun (WGS) entry which is preliminary data.</text>
</comment>
<dbReference type="AlphaFoldDB" id="A0A0G1T1I1"/>
<name>A0A0G1T1I1_9BACT</name>
<protein>
    <submittedName>
        <fullName evidence="1">Beta propeller domain protein</fullName>
    </submittedName>
</protein>